<dbReference type="EMBL" id="QOHL01000010">
    <property type="protein sequence ID" value="RZB12694.1"/>
    <property type="molecule type" value="Genomic_DNA"/>
</dbReference>
<feature type="chain" id="PRO_5020767774" evidence="1">
    <location>
        <begin position="25"/>
        <end position="283"/>
    </location>
</feature>
<evidence type="ECO:0000256" key="1">
    <source>
        <dbReference type="SAM" id="SignalP"/>
    </source>
</evidence>
<dbReference type="SUPFAM" id="SSF56925">
    <property type="entry name" value="OMPA-like"/>
    <property type="match status" value="1"/>
</dbReference>
<dbReference type="InterPro" id="IPR002566">
    <property type="entry name" value="Msp4_OMP-like"/>
</dbReference>
<dbReference type="STRING" id="1242993.ehr_00092"/>
<accession>A0A4V2BQP4</accession>
<gene>
    <name evidence="3" type="ORF">DRF75_02695</name>
</gene>
<comment type="caution">
    <text evidence="3">The sequence shown here is derived from an EMBL/GenBank/DDBJ whole genome shotgun (WGS) entry which is preliminary data.</text>
</comment>
<keyword evidence="1" id="KW-0732">Signal</keyword>
<feature type="domain" description="Msp4/OMP-like" evidence="2">
    <location>
        <begin position="33"/>
        <end position="283"/>
    </location>
</feature>
<dbReference type="Proteomes" id="UP000293377">
    <property type="component" value="Unassembled WGS sequence"/>
</dbReference>
<dbReference type="RefSeq" id="WP_129992616.1">
    <property type="nucleotide sequence ID" value="NZ_QOHL01000010.1"/>
</dbReference>
<feature type="signal peptide" evidence="1">
    <location>
        <begin position="1"/>
        <end position="24"/>
    </location>
</feature>
<dbReference type="Gene3D" id="2.40.160.20">
    <property type="match status" value="1"/>
</dbReference>
<protein>
    <submittedName>
        <fullName evidence="3">P44/Msp2 family outer membrane protein</fullName>
    </submittedName>
</protein>
<reference evidence="3 4" key="1">
    <citation type="submission" date="2018-06" db="EMBL/GenBank/DDBJ databases">
        <title>Complete Genome Sequence of Ehrlichia minasensis Isolated From Cattle.</title>
        <authorList>
            <person name="Aguiar D.M."/>
            <person name="Araujo J.P.A.Jr."/>
            <person name="Nakazato L."/>
            <person name="Bard E."/>
            <person name="Cabezas-Cruz A."/>
        </authorList>
    </citation>
    <scope>NUCLEOTIDE SEQUENCE [LARGE SCALE GENOMIC DNA]</scope>
    <source>
        <strain evidence="3 4">B11</strain>
    </source>
</reference>
<keyword evidence="4" id="KW-1185">Reference proteome</keyword>
<evidence type="ECO:0000259" key="2">
    <source>
        <dbReference type="Pfam" id="PF01617"/>
    </source>
</evidence>
<sequence length="283" mass="32390">MYKLYYLSFAISLAQLLFPGFAFSIDQSNNIHGSYITIKYQPTISNFKNFHIKETDFDTEAPIGFNTVAPNTVFDSLKAHHNFSVLYNKDSYKFYDNDLSGLALSIGLLVKNLRIEFEGSYKNFDTKRLVHYNSREGHKFFAIPRKSYYHVMPDTDNYTVAKNNGISIISNIINLCSETKHKNFTPYICLGIGGDFIEIFDVMRVKFTYQGKVGVSYPITSRLVLSISGQYHKVIGNKFEFLPLIQPVALKRINNELDETDVTALLTLDLEYFSSEIGLSFIF</sequence>
<evidence type="ECO:0000313" key="4">
    <source>
        <dbReference type="Proteomes" id="UP000293377"/>
    </source>
</evidence>
<proteinExistence type="predicted"/>
<evidence type="ECO:0000313" key="3">
    <source>
        <dbReference type="EMBL" id="RZB12694.1"/>
    </source>
</evidence>
<dbReference type="InterPro" id="IPR011250">
    <property type="entry name" value="OMP/PagP_B-barrel"/>
</dbReference>
<name>A0A4V2BQP4_9RICK</name>
<dbReference type="Pfam" id="PF01617">
    <property type="entry name" value="Surface_Ag_2"/>
    <property type="match status" value="1"/>
</dbReference>
<dbReference type="AlphaFoldDB" id="A0A4V2BQP4"/>
<organism evidence="3 4">
    <name type="scientific">Ehrlichia minasensis</name>
    <dbReference type="NCBI Taxonomy" id="1242993"/>
    <lineage>
        <taxon>Bacteria</taxon>
        <taxon>Pseudomonadati</taxon>
        <taxon>Pseudomonadota</taxon>
        <taxon>Alphaproteobacteria</taxon>
        <taxon>Rickettsiales</taxon>
        <taxon>Anaplasmataceae</taxon>
        <taxon>Ehrlichia</taxon>
    </lineage>
</organism>